<dbReference type="InterPro" id="IPR035909">
    <property type="entry name" value="CheB_C"/>
</dbReference>
<evidence type="ECO:0000256" key="2">
    <source>
        <dbReference type="ARBA" id="ARBA00022500"/>
    </source>
</evidence>
<evidence type="ECO:0000256" key="1">
    <source>
        <dbReference type="ARBA" id="ARBA00022490"/>
    </source>
</evidence>
<protein>
    <recommendedName>
        <fullName evidence="6">Protein-glutamate methylesterase/protein-glutamine glutaminase</fullName>
        <ecNumber evidence="6">3.1.1.61</ecNumber>
        <ecNumber evidence="6">3.5.1.44</ecNumber>
    </recommendedName>
</protein>
<evidence type="ECO:0000256" key="6">
    <source>
        <dbReference type="HAMAP-Rule" id="MF_00099"/>
    </source>
</evidence>
<dbReference type="EMBL" id="WOCD01000003">
    <property type="protein sequence ID" value="MUH72199.1"/>
    <property type="molecule type" value="Genomic_DNA"/>
</dbReference>
<feature type="active site" evidence="6 7">
    <location>
        <position position="336"/>
    </location>
</feature>
<feature type="modified residue" description="4-aspartylphosphate" evidence="6 8">
    <location>
        <position position="55"/>
    </location>
</feature>
<dbReference type="GO" id="GO:0008168">
    <property type="term" value="F:methyltransferase activity"/>
    <property type="evidence" value="ECO:0007669"/>
    <property type="project" value="UniProtKB-KW"/>
</dbReference>
<feature type="domain" description="CheB-type methylesterase" evidence="11">
    <location>
        <begin position="200"/>
        <end position="394"/>
    </location>
</feature>
<gene>
    <name evidence="6 12" type="primary">cheB</name>
    <name evidence="12" type="ORF">GNP35_06715</name>
</gene>
<reference evidence="12 13" key="1">
    <citation type="submission" date="2019-11" db="EMBL/GenBank/DDBJ databases">
        <title>P. haliotis isolates from Z. marina roots.</title>
        <authorList>
            <person name="Cohen M."/>
            <person name="Jospin G."/>
            <person name="Eisen J.A."/>
            <person name="Coil D.A."/>
        </authorList>
    </citation>
    <scope>NUCLEOTIDE SEQUENCE [LARGE SCALE GENOMIC DNA]</scope>
    <source>
        <strain evidence="12 13">UCD-MCMsp1aY</strain>
    </source>
</reference>
<dbReference type="SMART" id="SM00448">
    <property type="entry name" value="REC"/>
    <property type="match status" value="1"/>
</dbReference>
<keyword evidence="1 6" id="KW-0963">Cytoplasm</keyword>
<evidence type="ECO:0000256" key="4">
    <source>
        <dbReference type="ARBA" id="ARBA00022801"/>
    </source>
</evidence>
<keyword evidence="4 6" id="KW-0378">Hydrolase</keyword>
<dbReference type="GO" id="GO:0032259">
    <property type="term" value="P:methylation"/>
    <property type="evidence" value="ECO:0007669"/>
    <property type="project" value="UniProtKB-KW"/>
</dbReference>
<dbReference type="PANTHER" id="PTHR42872:SF3">
    <property type="entry name" value="PROTEIN-GLUTAMATE METHYLESTERASE_PROTEIN-GLUTAMINE GLUTAMINASE 1"/>
    <property type="match status" value="1"/>
</dbReference>
<dbReference type="Pfam" id="PF00072">
    <property type="entry name" value="Response_reg"/>
    <property type="match status" value="1"/>
</dbReference>
<dbReference type="EC" id="3.1.1.61" evidence="6"/>
<dbReference type="Gene3D" id="3.40.50.2300">
    <property type="match status" value="1"/>
</dbReference>
<dbReference type="GO" id="GO:0006935">
    <property type="term" value="P:chemotaxis"/>
    <property type="evidence" value="ECO:0007669"/>
    <property type="project" value="UniProtKB-UniRule"/>
</dbReference>
<dbReference type="FunFam" id="3.40.50.2300:FF:000077">
    <property type="entry name" value="Chemotaxis response regulator"/>
    <property type="match status" value="1"/>
</dbReference>
<dbReference type="CDD" id="cd16432">
    <property type="entry name" value="CheB_Rec"/>
    <property type="match status" value="1"/>
</dbReference>
<dbReference type="RefSeq" id="WP_155695394.1">
    <property type="nucleotide sequence ID" value="NZ_WOCD01000003.1"/>
</dbReference>
<dbReference type="Pfam" id="PF01339">
    <property type="entry name" value="CheB_methylest"/>
    <property type="match status" value="1"/>
</dbReference>
<name>A0A6N8F9R8_9GAMM</name>
<comment type="domain">
    <text evidence="6">Contains a C-terminal catalytic domain, and an N-terminal region which modulates catalytic activity.</text>
</comment>
<dbReference type="PROSITE" id="PS50110">
    <property type="entry name" value="RESPONSE_REGULATORY"/>
    <property type="match status" value="1"/>
</dbReference>
<dbReference type="GO" id="GO:0008984">
    <property type="term" value="F:protein-glutamate methylesterase activity"/>
    <property type="evidence" value="ECO:0007669"/>
    <property type="project" value="UniProtKB-UniRule"/>
</dbReference>
<feature type="active site" evidence="6 7">
    <location>
        <position position="239"/>
    </location>
</feature>
<dbReference type="SUPFAM" id="SSF52172">
    <property type="entry name" value="CheY-like"/>
    <property type="match status" value="1"/>
</dbReference>
<dbReference type="Proteomes" id="UP000439994">
    <property type="component" value="Unassembled WGS sequence"/>
</dbReference>
<comment type="similarity">
    <text evidence="6">Belongs to the CheB family.</text>
</comment>
<dbReference type="CDD" id="cd17541">
    <property type="entry name" value="REC_CheB-like"/>
    <property type="match status" value="1"/>
</dbReference>
<keyword evidence="2 6" id="KW-0145">Chemotaxis</keyword>
<dbReference type="Gene3D" id="3.40.50.180">
    <property type="entry name" value="Methylesterase CheB, C-terminal domain"/>
    <property type="match status" value="1"/>
</dbReference>
<keyword evidence="12" id="KW-0808">Transferase</keyword>
<comment type="function">
    <text evidence="6">Involved in chemotaxis. Part of a chemotaxis signal transduction system that modulates chemotaxis in response to various stimuli. Catalyzes the demethylation of specific methylglutamate residues introduced into the chemoreceptors (methyl-accepting chemotaxis proteins or MCP) by CheR. Also mediates the irreversible deamidation of specific glutamine residues to glutamic acid.</text>
</comment>
<accession>A0A6N8F9R8</accession>
<feature type="domain" description="Response regulatory" evidence="10">
    <location>
        <begin position="4"/>
        <end position="121"/>
    </location>
</feature>
<keyword evidence="12" id="KW-0489">Methyltransferase</keyword>
<dbReference type="InterPro" id="IPR001789">
    <property type="entry name" value="Sig_transdc_resp-reg_receiver"/>
</dbReference>
<dbReference type="InterPro" id="IPR000673">
    <property type="entry name" value="Sig_transdc_resp-reg_Me-estase"/>
</dbReference>
<evidence type="ECO:0000256" key="3">
    <source>
        <dbReference type="ARBA" id="ARBA00022553"/>
    </source>
</evidence>
<dbReference type="EC" id="3.5.1.44" evidence="6"/>
<dbReference type="InterPro" id="IPR011006">
    <property type="entry name" value="CheY-like_superfamily"/>
</dbReference>
<dbReference type="OrthoDB" id="9793421at2"/>
<evidence type="ECO:0000259" key="11">
    <source>
        <dbReference type="PROSITE" id="PS50122"/>
    </source>
</evidence>
<dbReference type="GO" id="GO:0005737">
    <property type="term" value="C:cytoplasm"/>
    <property type="evidence" value="ECO:0007669"/>
    <property type="project" value="UniProtKB-SubCell"/>
</dbReference>
<evidence type="ECO:0000256" key="7">
    <source>
        <dbReference type="PROSITE-ProRule" id="PRU00050"/>
    </source>
</evidence>
<keyword evidence="13" id="KW-1185">Reference proteome</keyword>
<evidence type="ECO:0000259" key="10">
    <source>
        <dbReference type="PROSITE" id="PS50110"/>
    </source>
</evidence>
<feature type="active site" evidence="6 7">
    <location>
        <position position="212"/>
    </location>
</feature>
<dbReference type="PIRSF" id="PIRSF000876">
    <property type="entry name" value="RR_chemtxs_CheB"/>
    <property type="match status" value="1"/>
</dbReference>
<comment type="caution">
    <text evidence="12">The sequence shown here is derived from an EMBL/GenBank/DDBJ whole genome shotgun (WGS) entry which is preliminary data.</text>
</comment>
<evidence type="ECO:0000313" key="12">
    <source>
        <dbReference type="EMBL" id="MUH72199.1"/>
    </source>
</evidence>
<organism evidence="12 13">
    <name type="scientific">Psychrosphaera haliotis</name>
    <dbReference type="NCBI Taxonomy" id="555083"/>
    <lineage>
        <taxon>Bacteria</taxon>
        <taxon>Pseudomonadati</taxon>
        <taxon>Pseudomonadota</taxon>
        <taxon>Gammaproteobacteria</taxon>
        <taxon>Alteromonadales</taxon>
        <taxon>Pseudoalteromonadaceae</taxon>
        <taxon>Psychrosphaera</taxon>
    </lineage>
</organism>
<proteinExistence type="inferred from homology"/>
<dbReference type="HAMAP" id="MF_00099">
    <property type="entry name" value="CheB_chemtxs"/>
    <property type="match status" value="1"/>
</dbReference>
<comment type="subcellular location">
    <subcellularLocation>
        <location evidence="6">Cytoplasm</location>
    </subcellularLocation>
</comment>
<dbReference type="InterPro" id="IPR008248">
    <property type="entry name" value="CheB-like"/>
</dbReference>
<dbReference type="AlphaFoldDB" id="A0A6N8F9R8"/>
<dbReference type="PROSITE" id="PS50122">
    <property type="entry name" value="CHEB"/>
    <property type="match status" value="1"/>
</dbReference>
<evidence type="ECO:0000256" key="5">
    <source>
        <dbReference type="ARBA" id="ARBA00048267"/>
    </source>
</evidence>
<evidence type="ECO:0000313" key="13">
    <source>
        <dbReference type="Proteomes" id="UP000439994"/>
    </source>
</evidence>
<comment type="catalytic activity">
    <reaction evidence="6">
        <text>L-glutaminyl-[protein] + H2O = L-glutamyl-[protein] + NH4(+)</text>
        <dbReference type="Rhea" id="RHEA:16441"/>
        <dbReference type="Rhea" id="RHEA-COMP:10207"/>
        <dbReference type="Rhea" id="RHEA-COMP:10208"/>
        <dbReference type="ChEBI" id="CHEBI:15377"/>
        <dbReference type="ChEBI" id="CHEBI:28938"/>
        <dbReference type="ChEBI" id="CHEBI:29973"/>
        <dbReference type="ChEBI" id="CHEBI:30011"/>
        <dbReference type="EC" id="3.5.1.44"/>
    </reaction>
</comment>
<sequence>MTIKVLVVDDSAFFRRRVTEILNAHTELEVIGDASNGKDAISQTALLKPDVVTMDIEMPVMDGITAVAQIMASTPTPIIMFSSLTHDGAKATLNALEAGALDFLPKRFEDIAKNKTEGIQLLQDRVLQLGKKKSARRTPREVPAPRATTIESSRTLRKSPSEQRAETASSLSRIQSRARQTAPAPAVSSIPTRRTSFRASGKEYKLLAIGTSTGGPVALQTVLSKIPANFPLPIVIVQHMPAAFTPAFAARLDSQCNISVSEAKTGDILRAGHAYLAPGGKQMLLEGRAGKANLVIRDDDSERLTYKPSVDLSFGSAAKTYGGEVLGIILTGMGADGREGCRMLKQRGATIWAQDEETSVVYGMPQAVTVAGIAEQNFALDKIGSAILKEISGG</sequence>
<dbReference type="NCBIfam" id="NF001965">
    <property type="entry name" value="PRK00742.1"/>
    <property type="match status" value="1"/>
</dbReference>
<dbReference type="SUPFAM" id="SSF52738">
    <property type="entry name" value="Methylesterase CheB, C-terminal domain"/>
    <property type="match status" value="1"/>
</dbReference>
<keyword evidence="3 6" id="KW-0597">Phosphoprotein</keyword>
<comment type="PTM">
    <text evidence="6">Phosphorylated by CheA. Phosphorylation of the N-terminal regulatory domain activates the methylesterase activity.</text>
</comment>
<dbReference type="PANTHER" id="PTHR42872">
    <property type="entry name" value="PROTEIN-GLUTAMATE METHYLESTERASE/PROTEIN-GLUTAMINE GLUTAMINASE"/>
    <property type="match status" value="1"/>
</dbReference>
<comment type="catalytic activity">
    <reaction evidence="5 6">
        <text>[protein]-L-glutamate 5-O-methyl ester + H2O = L-glutamyl-[protein] + methanol + H(+)</text>
        <dbReference type="Rhea" id="RHEA:23236"/>
        <dbReference type="Rhea" id="RHEA-COMP:10208"/>
        <dbReference type="Rhea" id="RHEA-COMP:10311"/>
        <dbReference type="ChEBI" id="CHEBI:15377"/>
        <dbReference type="ChEBI" id="CHEBI:15378"/>
        <dbReference type="ChEBI" id="CHEBI:17790"/>
        <dbReference type="ChEBI" id="CHEBI:29973"/>
        <dbReference type="ChEBI" id="CHEBI:82795"/>
        <dbReference type="EC" id="3.1.1.61"/>
    </reaction>
</comment>
<evidence type="ECO:0000256" key="8">
    <source>
        <dbReference type="PROSITE-ProRule" id="PRU00169"/>
    </source>
</evidence>
<dbReference type="GO" id="GO:0050568">
    <property type="term" value="F:protein-glutamine glutaminase activity"/>
    <property type="evidence" value="ECO:0007669"/>
    <property type="project" value="UniProtKB-UniRule"/>
</dbReference>
<feature type="region of interest" description="Disordered" evidence="9">
    <location>
        <begin position="130"/>
        <end position="194"/>
    </location>
</feature>
<evidence type="ECO:0000256" key="9">
    <source>
        <dbReference type="SAM" id="MobiDB-lite"/>
    </source>
</evidence>
<feature type="compositionally biased region" description="Polar residues" evidence="9">
    <location>
        <begin position="166"/>
        <end position="179"/>
    </location>
</feature>
<dbReference type="GO" id="GO:0000156">
    <property type="term" value="F:phosphorelay response regulator activity"/>
    <property type="evidence" value="ECO:0007669"/>
    <property type="project" value="InterPro"/>
</dbReference>